<dbReference type="Gene3D" id="3.40.1190.20">
    <property type="match status" value="1"/>
</dbReference>
<dbReference type="Proteomes" id="UP000832097">
    <property type="component" value="Chromosome"/>
</dbReference>
<accession>A0ABY4BWB6</accession>
<dbReference type="PROSITE" id="PS00584">
    <property type="entry name" value="PFKB_KINASES_2"/>
    <property type="match status" value="1"/>
</dbReference>
<sequence length="283" mass="29635">MGPAAWNRIVVLDRLPEPVPHMQFALDEWQTVGGTSAGKALGLAGLGRSVALHALIGADDDGLRVRRALEASGIDLLVEASDRTERHLNLMTREGARVSLYLSTPTDDPASPSAAEAAAEAERAMADSDVIVLDLSPRARRLIPAARATGRPIWTDLHDYDGEAEFQRPFLEAADAVFLNADALGDPLPFLRRAIDGGASLAVCTLGAEGAVALDRDGIEHRVAAVPVDVVDTNGAGDAFMAGVLDATLGGRDLDTALRAGAEHAASVLTTRHLHPSLDAVLA</sequence>
<evidence type="ECO:0000313" key="5">
    <source>
        <dbReference type="Proteomes" id="UP000832097"/>
    </source>
</evidence>
<keyword evidence="2 4" id="KW-0418">Kinase</keyword>
<feature type="domain" description="Carbohydrate kinase PfkB" evidence="3">
    <location>
        <begin position="29"/>
        <end position="273"/>
    </location>
</feature>
<dbReference type="InterPro" id="IPR002173">
    <property type="entry name" value="Carboh/pur_kinase_PfkB_CS"/>
</dbReference>
<gene>
    <name evidence="4" type="ORF">MTO99_15120</name>
</gene>
<proteinExistence type="predicted"/>
<name>A0ABY4BWB6_9MICO</name>
<dbReference type="EMBL" id="CP094528">
    <property type="protein sequence ID" value="UOE43492.1"/>
    <property type="molecule type" value="Genomic_DNA"/>
</dbReference>
<organism evidence="4 5">
    <name type="scientific">Agromyces larvae</name>
    <dbReference type="NCBI Taxonomy" id="2929802"/>
    <lineage>
        <taxon>Bacteria</taxon>
        <taxon>Bacillati</taxon>
        <taxon>Actinomycetota</taxon>
        <taxon>Actinomycetes</taxon>
        <taxon>Micrococcales</taxon>
        <taxon>Microbacteriaceae</taxon>
        <taxon>Agromyces</taxon>
    </lineage>
</organism>
<keyword evidence="1" id="KW-0808">Transferase</keyword>
<dbReference type="InterPro" id="IPR029056">
    <property type="entry name" value="Ribokinase-like"/>
</dbReference>
<protein>
    <submittedName>
        <fullName evidence="4">Carbohydrate kinase family protein</fullName>
    </submittedName>
</protein>
<dbReference type="GO" id="GO:0016301">
    <property type="term" value="F:kinase activity"/>
    <property type="evidence" value="ECO:0007669"/>
    <property type="project" value="UniProtKB-KW"/>
</dbReference>
<keyword evidence="5" id="KW-1185">Reference proteome</keyword>
<dbReference type="InterPro" id="IPR011611">
    <property type="entry name" value="PfkB_dom"/>
</dbReference>
<dbReference type="RefSeq" id="WP_243554525.1">
    <property type="nucleotide sequence ID" value="NZ_CP094528.1"/>
</dbReference>
<evidence type="ECO:0000256" key="2">
    <source>
        <dbReference type="ARBA" id="ARBA00022777"/>
    </source>
</evidence>
<reference evidence="4 5" key="1">
    <citation type="submission" date="2022-03" db="EMBL/GenBank/DDBJ databases">
        <title>Mucilaginibacter sp. isolated from the gut of Protaetia brevitarsis seulensis larvae.</title>
        <authorList>
            <person name="Won M."/>
            <person name="Kim S.-J."/>
            <person name="Kwon S.-W."/>
        </authorList>
    </citation>
    <scope>NUCLEOTIDE SEQUENCE [LARGE SCALE GENOMIC DNA]</scope>
    <source>
        <strain evidence="4 5">CFWR-12</strain>
    </source>
</reference>
<evidence type="ECO:0000259" key="3">
    <source>
        <dbReference type="Pfam" id="PF00294"/>
    </source>
</evidence>
<evidence type="ECO:0000313" key="4">
    <source>
        <dbReference type="EMBL" id="UOE43492.1"/>
    </source>
</evidence>
<dbReference type="PANTHER" id="PTHR10584">
    <property type="entry name" value="SUGAR KINASE"/>
    <property type="match status" value="1"/>
</dbReference>
<evidence type="ECO:0000256" key="1">
    <source>
        <dbReference type="ARBA" id="ARBA00022679"/>
    </source>
</evidence>
<dbReference type="Pfam" id="PF00294">
    <property type="entry name" value="PfkB"/>
    <property type="match status" value="1"/>
</dbReference>
<dbReference type="PANTHER" id="PTHR10584:SF166">
    <property type="entry name" value="RIBOKINASE"/>
    <property type="match status" value="1"/>
</dbReference>
<dbReference type="SUPFAM" id="SSF53613">
    <property type="entry name" value="Ribokinase-like"/>
    <property type="match status" value="1"/>
</dbReference>